<dbReference type="RefSeq" id="WP_208316064.1">
    <property type="nucleotide sequence ID" value="NZ_JAELYA010000009.1"/>
</dbReference>
<comment type="caution">
    <text evidence="1">The sequence shown here is derived from an EMBL/GenBank/DDBJ whole genome shotgun (WGS) entry which is preliminary data.</text>
</comment>
<evidence type="ECO:0000313" key="2">
    <source>
        <dbReference type="Proteomes" id="UP000669060"/>
    </source>
</evidence>
<dbReference type="EMBL" id="JAELYA010000009">
    <property type="protein sequence ID" value="MBO3277673.1"/>
    <property type="molecule type" value="Genomic_DNA"/>
</dbReference>
<reference evidence="1 2" key="1">
    <citation type="submission" date="2020-12" db="EMBL/GenBank/DDBJ databases">
        <title>Pseudomonas schmalbachii sp. nov. isolated from millipede gut.</title>
        <authorList>
            <person name="Shelomi M."/>
        </authorList>
    </citation>
    <scope>NUCLEOTIDE SEQUENCE [LARGE SCALE GENOMIC DNA]</scope>
    <source>
        <strain evidence="1 2">Milli4</strain>
    </source>
</reference>
<accession>A0ABS3TWG4</accession>
<gene>
    <name evidence="1" type="ORF">JFY56_20870</name>
</gene>
<proteinExistence type="predicted"/>
<name>A0ABS3TWG4_9PSED</name>
<keyword evidence="2" id="KW-1185">Reference proteome</keyword>
<dbReference type="Proteomes" id="UP000669060">
    <property type="component" value="Unassembled WGS sequence"/>
</dbReference>
<sequence>MIIVEWLLLAAIAALVVAPLRAGERKYEQAALLPFADDPPVAERVAAATGKVCERVIEPLEELPQRPEDSLLA</sequence>
<protein>
    <submittedName>
        <fullName evidence="1">Uncharacterized protein</fullName>
    </submittedName>
</protein>
<organism evidence="1 2">
    <name type="scientific">Pseudomonas schmalbachii</name>
    <dbReference type="NCBI Taxonomy" id="2816993"/>
    <lineage>
        <taxon>Bacteria</taxon>
        <taxon>Pseudomonadati</taxon>
        <taxon>Pseudomonadota</taxon>
        <taxon>Gammaproteobacteria</taxon>
        <taxon>Pseudomonadales</taxon>
        <taxon>Pseudomonadaceae</taxon>
        <taxon>Pseudomonas</taxon>
    </lineage>
</organism>
<evidence type="ECO:0000313" key="1">
    <source>
        <dbReference type="EMBL" id="MBO3277673.1"/>
    </source>
</evidence>